<organism evidence="4 5">
    <name type="scientific">Pseudalkalibacillus berkeleyi</name>
    <dbReference type="NCBI Taxonomy" id="1069813"/>
    <lineage>
        <taxon>Bacteria</taxon>
        <taxon>Bacillati</taxon>
        <taxon>Bacillota</taxon>
        <taxon>Bacilli</taxon>
        <taxon>Bacillales</taxon>
        <taxon>Fictibacillaceae</taxon>
        <taxon>Pseudalkalibacillus</taxon>
    </lineage>
</organism>
<keyword evidence="2" id="KW-0472">Membrane</keyword>
<gene>
    <name evidence="4" type="ORF">L2716_00140</name>
</gene>
<keyword evidence="2" id="KW-1133">Transmembrane helix</keyword>
<proteinExistence type="predicted"/>
<keyword evidence="5" id="KW-1185">Reference proteome</keyword>
<sequence length="297" mass="34979">MEILLFSAFILLICAGVWLVYYLKKKHKEYDRLIDQYQKEAAISLAKTENQLKQENKEKLEEVKGDYEEQINDYKEYIDSVKRFSRDELEVNTYKTLLEIKNELVENDVIKPLQMMILPNVFIPYQSVDGDIQSTKIAHIVLLNKGIYIIDTKDWQGNILYGLTKEKAKEFSFIIDTFYPALHSEAEKTFVFEKNKQNELRALMHDEPTKNLNVATSKLNNLLKDQVENITINNLLYFAHPDHHLINFSTQEQLHLINDRNELYAFFIKEIQNKTNLYSVADLEKIKYIVEEADLND</sequence>
<dbReference type="Proteomes" id="UP001649381">
    <property type="component" value="Unassembled WGS sequence"/>
</dbReference>
<reference evidence="4 5" key="1">
    <citation type="submission" date="2022-01" db="EMBL/GenBank/DDBJ databases">
        <title>Alkalihalobacillus sp. EGI L200015, a novel bacterium isolated from a salt lake sediment.</title>
        <authorList>
            <person name="Gao L."/>
            <person name="Fang B.-Z."/>
            <person name="Li W.-J."/>
        </authorList>
    </citation>
    <scope>NUCLEOTIDE SEQUENCE [LARGE SCALE GENOMIC DNA]</scope>
    <source>
        <strain evidence="4 5">KCTC 12718</strain>
    </source>
</reference>
<evidence type="ECO:0000313" key="4">
    <source>
        <dbReference type="EMBL" id="MCF6136114.1"/>
    </source>
</evidence>
<feature type="transmembrane region" description="Helical" evidence="2">
    <location>
        <begin position="6"/>
        <end position="23"/>
    </location>
</feature>
<keyword evidence="2" id="KW-0812">Transmembrane</keyword>
<dbReference type="InterPro" id="IPR011528">
    <property type="entry name" value="NERD"/>
</dbReference>
<evidence type="ECO:0000313" key="5">
    <source>
        <dbReference type="Proteomes" id="UP001649381"/>
    </source>
</evidence>
<evidence type="ECO:0000256" key="2">
    <source>
        <dbReference type="SAM" id="Phobius"/>
    </source>
</evidence>
<dbReference type="EMBL" id="JAKIJS010000001">
    <property type="protein sequence ID" value="MCF6136114.1"/>
    <property type="molecule type" value="Genomic_DNA"/>
</dbReference>
<dbReference type="Pfam" id="PF08378">
    <property type="entry name" value="NERD"/>
    <property type="match status" value="1"/>
</dbReference>
<protein>
    <submittedName>
        <fullName evidence="4">NERD domain-containing protein</fullName>
    </submittedName>
</protein>
<dbReference type="RefSeq" id="WP_236330258.1">
    <property type="nucleotide sequence ID" value="NZ_JAKIJS010000001.1"/>
</dbReference>
<feature type="domain" description="NERD" evidence="3">
    <location>
        <begin position="113"/>
        <end position="165"/>
    </location>
</feature>
<evidence type="ECO:0000259" key="3">
    <source>
        <dbReference type="Pfam" id="PF08378"/>
    </source>
</evidence>
<comment type="caution">
    <text evidence="4">The sequence shown here is derived from an EMBL/GenBank/DDBJ whole genome shotgun (WGS) entry which is preliminary data.</text>
</comment>
<accession>A0ABS9GTF7</accession>
<name>A0ABS9GTF7_9BACL</name>
<keyword evidence="1" id="KW-0175">Coiled coil</keyword>
<evidence type="ECO:0000256" key="1">
    <source>
        <dbReference type="SAM" id="Coils"/>
    </source>
</evidence>
<feature type="coiled-coil region" evidence="1">
    <location>
        <begin position="38"/>
        <end position="77"/>
    </location>
</feature>